<dbReference type="SUPFAM" id="SSF51556">
    <property type="entry name" value="Metallo-dependent hydrolases"/>
    <property type="match status" value="1"/>
</dbReference>
<proteinExistence type="inferred from homology"/>
<comment type="similarity">
    <text evidence="2">Belongs to the metallo-dependent hydrolases superfamily. Peptidase M19 family.</text>
</comment>
<dbReference type="EC" id="3.4.13.19" evidence="2"/>
<evidence type="ECO:0000256" key="2">
    <source>
        <dbReference type="RuleBase" id="RU341113"/>
    </source>
</evidence>
<dbReference type="InterPro" id="IPR032466">
    <property type="entry name" value="Metal_Hydrolase"/>
</dbReference>
<feature type="region of interest" description="Disordered" evidence="3">
    <location>
        <begin position="1"/>
        <end position="20"/>
    </location>
</feature>
<comment type="cofactor">
    <cofactor evidence="2">
        <name>Zn(2+)</name>
        <dbReference type="ChEBI" id="CHEBI:29105"/>
    </cofactor>
</comment>
<keyword evidence="2" id="KW-0862">Zinc</keyword>
<protein>
    <recommendedName>
        <fullName evidence="2">Dipeptidase</fullName>
        <ecNumber evidence="2">3.4.13.19</ecNumber>
    </recommendedName>
</protein>
<dbReference type="GO" id="GO:0006508">
    <property type="term" value="P:proteolysis"/>
    <property type="evidence" value="ECO:0007669"/>
    <property type="project" value="UniProtKB-KW"/>
</dbReference>
<dbReference type="PANTHER" id="PTHR10443:SF12">
    <property type="entry name" value="DIPEPTIDASE"/>
    <property type="match status" value="1"/>
</dbReference>
<organism evidence="4 5">
    <name type="scientific">Venturia inaequalis</name>
    <name type="common">Apple scab fungus</name>
    <dbReference type="NCBI Taxonomy" id="5025"/>
    <lineage>
        <taxon>Eukaryota</taxon>
        <taxon>Fungi</taxon>
        <taxon>Dikarya</taxon>
        <taxon>Ascomycota</taxon>
        <taxon>Pezizomycotina</taxon>
        <taxon>Dothideomycetes</taxon>
        <taxon>Pleosporomycetidae</taxon>
        <taxon>Venturiales</taxon>
        <taxon>Venturiaceae</taxon>
        <taxon>Venturia</taxon>
    </lineage>
</organism>
<keyword evidence="2" id="KW-0378">Hydrolase</keyword>
<sequence>MPINQVHDKPTHQIDPEMSAPVISASHPYQRLEIDERVKRVLLDTPLFDGHNDLPQQPRCCFKGQINNNPKFDLRRGFERGMTDIPRLQAGAVGAQFWSICVPQQTTSENFASPEYCEMARDAIEQIDLTLRMVKTYPDVFEVVLEPEDVMRVYKAGKIACSIGIEGLHMAGNSIGVIRAFYSLGVRYPKCTLTHVCNNAFADSSTSKVGPVHGGLSKLGCATVMEMNRLGMIVDASHVSRNCAEQVLRLSRAPVMFSHSNVQAVFDCARNVSDKILDMIPQNKGIIMVTFVPEHVASRRKEAKMEMVLDHLFYIAERIGWDHVGLGSDFDGIASVIPGLEDVTCYPRLLKAILDRGATEEQLAKVVGQNMLRVWKGVVKVRDEMGEEGTLPAEDIWEGRKWWRYDGYYQMPDPDPEDKLGLDWYGVPPPEEGLYHDA</sequence>
<dbReference type="Proteomes" id="UP000433883">
    <property type="component" value="Unassembled WGS sequence"/>
</dbReference>
<accession>A0A8H3UK19</accession>
<evidence type="ECO:0000313" key="5">
    <source>
        <dbReference type="Proteomes" id="UP000433883"/>
    </source>
</evidence>
<dbReference type="AlphaFoldDB" id="A0A8H3UK19"/>
<comment type="caution">
    <text evidence="4">The sequence shown here is derived from an EMBL/GenBank/DDBJ whole genome shotgun (WGS) entry which is preliminary data.</text>
</comment>
<reference evidence="4 5" key="1">
    <citation type="submission" date="2019-11" db="EMBL/GenBank/DDBJ databases">
        <title>Venturia inaequalis Genome Resource.</title>
        <authorList>
            <person name="Lichtner F.J."/>
        </authorList>
    </citation>
    <scope>NUCLEOTIDE SEQUENCE [LARGE SCALE GENOMIC DNA]</scope>
    <source>
        <strain evidence="4">Bline_iso_100314</strain>
    </source>
</reference>
<evidence type="ECO:0000256" key="1">
    <source>
        <dbReference type="ARBA" id="ARBA00022997"/>
    </source>
</evidence>
<name>A0A8H3UK19_VENIN</name>
<keyword evidence="2" id="KW-0482">Metalloprotease</keyword>
<dbReference type="Gene3D" id="3.20.20.140">
    <property type="entry name" value="Metal-dependent hydrolases"/>
    <property type="match status" value="1"/>
</dbReference>
<dbReference type="GO" id="GO:0070573">
    <property type="term" value="F:metallodipeptidase activity"/>
    <property type="evidence" value="ECO:0007669"/>
    <property type="project" value="InterPro"/>
</dbReference>
<evidence type="ECO:0000313" key="4">
    <source>
        <dbReference type="EMBL" id="KAE9972091.1"/>
    </source>
</evidence>
<keyword evidence="1 2" id="KW-0224">Dipeptidase</keyword>
<dbReference type="CDD" id="cd01301">
    <property type="entry name" value="rDP_like"/>
    <property type="match status" value="1"/>
</dbReference>
<comment type="catalytic activity">
    <reaction evidence="2">
        <text>an L-aminoacyl-L-amino acid + H2O = 2 an L-alpha-amino acid</text>
        <dbReference type="Rhea" id="RHEA:48940"/>
        <dbReference type="ChEBI" id="CHEBI:15377"/>
        <dbReference type="ChEBI" id="CHEBI:59869"/>
        <dbReference type="ChEBI" id="CHEBI:77460"/>
        <dbReference type="EC" id="3.4.13.19"/>
    </reaction>
</comment>
<dbReference type="GO" id="GO:0046872">
    <property type="term" value="F:metal ion binding"/>
    <property type="evidence" value="ECO:0007669"/>
    <property type="project" value="UniProtKB-UniRule"/>
</dbReference>
<dbReference type="Pfam" id="PF01244">
    <property type="entry name" value="Peptidase_M19"/>
    <property type="match status" value="1"/>
</dbReference>
<dbReference type="PROSITE" id="PS51365">
    <property type="entry name" value="RENAL_DIPEPTIDASE_2"/>
    <property type="match status" value="1"/>
</dbReference>
<keyword evidence="2" id="KW-0645">Protease</keyword>
<keyword evidence="2" id="KW-0479">Metal-binding</keyword>
<feature type="compositionally biased region" description="Basic and acidic residues" evidence="3">
    <location>
        <begin position="1"/>
        <end position="15"/>
    </location>
</feature>
<evidence type="ECO:0000256" key="3">
    <source>
        <dbReference type="SAM" id="MobiDB-lite"/>
    </source>
</evidence>
<gene>
    <name evidence="4" type="ORF">BLS_004182</name>
</gene>
<dbReference type="EMBL" id="WNWQ01000274">
    <property type="protein sequence ID" value="KAE9972091.1"/>
    <property type="molecule type" value="Genomic_DNA"/>
</dbReference>
<dbReference type="InterPro" id="IPR008257">
    <property type="entry name" value="Pept_M19"/>
</dbReference>
<dbReference type="PANTHER" id="PTHR10443">
    <property type="entry name" value="MICROSOMAL DIPEPTIDASE"/>
    <property type="match status" value="1"/>
</dbReference>